<gene>
    <name evidence="1" type="ORF">F4Y42_20715</name>
</gene>
<dbReference type="SUPFAM" id="SSF54913">
    <property type="entry name" value="GlnB-like"/>
    <property type="match status" value="1"/>
</dbReference>
<comment type="caution">
    <text evidence="1">The sequence shown here is derived from an EMBL/GenBank/DDBJ whole genome shotgun (WGS) entry which is preliminary data.</text>
</comment>
<name>A0A6B0YXV4_9CHLR</name>
<dbReference type="AlphaFoldDB" id="A0A6B0YXV4"/>
<sequence>MKLVIAIVNEEDSPNLLDRLGRRGFSATISGTRGGFLRIGNATIFCGVEDERVEDVLTVFRESCTSRIQYVTPLPPVMEPGEMHIPTPVEKQVGGATIFVVPVDHFEKI</sequence>
<dbReference type="PANTHER" id="PTHR38456:SF1">
    <property type="entry name" value="CYCLIC DI-AMP RECEPTOR A"/>
    <property type="match status" value="1"/>
</dbReference>
<organism evidence="1">
    <name type="scientific">Caldilineaceae bacterium SB0664_bin_27</name>
    <dbReference type="NCBI Taxonomy" id="2605260"/>
    <lineage>
        <taxon>Bacteria</taxon>
        <taxon>Bacillati</taxon>
        <taxon>Chloroflexota</taxon>
        <taxon>Caldilineae</taxon>
        <taxon>Caldilineales</taxon>
        <taxon>Caldilineaceae</taxon>
    </lineage>
</organism>
<evidence type="ECO:0000313" key="1">
    <source>
        <dbReference type="EMBL" id="MXY95870.1"/>
    </source>
</evidence>
<protein>
    <recommendedName>
        <fullName evidence="2">Transcriptional regulator</fullName>
    </recommendedName>
</protein>
<dbReference type="InterPro" id="IPR015867">
    <property type="entry name" value="N-reg_PII/ATP_PRibTrfase_C"/>
</dbReference>
<dbReference type="InterPro" id="IPR011322">
    <property type="entry name" value="N-reg_PII-like_a/b"/>
</dbReference>
<accession>A0A6B0YXV4</accession>
<dbReference type="Pfam" id="PF06153">
    <property type="entry name" value="CdAMP_rec"/>
    <property type="match status" value="1"/>
</dbReference>
<dbReference type="InterPro" id="IPR010375">
    <property type="entry name" value="CdAMP_rec"/>
</dbReference>
<reference evidence="1" key="1">
    <citation type="submission" date="2019-09" db="EMBL/GenBank/DDBJ databases">
        <title>Characterisation of the sponge microbiome using genome-centric metagenomics.</title>
        <authorList>
            <person name="Engelberts J.P."/>
            <person name="Robbins S.J."/>
            <person name="De Goeij J.M."/>
            <person name="Aranda M."/>
            <person name="Bell S.C."/>
            <person name="Webster N.S."/>
        </authorList>
    </citation>
    <scope>NUCLEOTIDE SEQUENCE</scope>
    <source>
        <strain evidence="1">SB0664_bin_27</strain>
    </source>
</reference>
<proteinExistence type="predicted"/>
<dbReference type="PANTHER" id="PTHR38456">
    <property type="entry name" value="CYCLIC DI-AMP RECEPTOR A"/>
    <property type="match status" value="1"/>
</dbReference>
<dbReference type="EMBL" id="VXRG01000176">
    <property type="protein sequence ID" value="MXY95870.1"/>
    <property type="molecule type" value="Genomic_DNA"/>
</dbReference>
<evidence type="ECO:0008006" key="2">
    <source>
        <dbReference type="Google" id="ProtNLM"/>
    </source>
</evidence>
<dbReference type="Gene3D" id="3.30.70.120">
    <property type="match status" value="1"/>
</dbReference>